<sequence>MMKIKFNFFKKLMVYSVFIAFISVAIVQILNLISLDYFYIYRKKLELPLIAKKIEQLTKNENELNSYIDDIKSDGIQINYGNMNMGYKGKNIGKRNNFLNQNNLSLNTVSLIKTKMGGRHLVYYKFINNQPLILTLPLVTLQNYQYEAILIQIISMFIAIFISLILGRYFSKKLTKNLEKLNVAAHKIADLKFVEKLDINTKDEIGELASSIEKMSLELNKAMSSLKSFVGNASHELKTPVATINMISQNLRDNKNLNQNDRKKLYDSLVTESNEMNELIQKLLILSKITYSKNHLNYEEFNLKGIIQKTLYKYELIELEKNIDVEISGDPKLSIKTDYNFFKIVMENLIQNALKYSLENETINIEYNNNSIILKNKTYFNLNGNISELFFPFKRGDSFIKKEIDGSGLGLYIVKNILELLNLKYEINIRDNYFYFMIYLN</sequence>
<evidence type="ECO:0000256" key="1">
    <source>
        <dbReference type="ARBA" id="ARBA00000085"/>
    </source>
</evidence>
<organism evidence="17 18">
    <name type="scientific">Candidatus Cetobacterium colombiensis</name>
    <dbReference type="NCBI Taxonomy" id="3073100"/>
    <lineage>
        <taxon>Bacteria</taxon>
        <taxon>Fusobacteriati</taxon>
        <taxon>Fusobacteriota</taxon>
        <taxon>Fusobacteriia</taxon>
        <taxon>Fusobacteriales</taxon>
        <taxon>Fusobacteriaceae</taxon>
        <taxon>Cetobacterium</taxon>
    </lineage>
</organism>
<dbReference type="InterPro" id="IPR003594">
    <property type="entry name" value="HATPase_dom"/>
</dbReference>
<keyword evidence="5" id="KW-0597">Phosphoprotein</keyword>
<comment type="subcellular location">
    <subcellularLocation>
        <location evidence="2">Cell membrane</location>
        <topology evidence="2">Multi-pass membrane protein</topology>
    </subcellularLocation>
</comment>
<keyword evidence="8" id="KW-0547">Nucleotide-binding</keyword>
<evidence type="ECO:0000256" key="9">
    <source>
        <dbReference type="ARBA" id="ARBA00022777"/>
    </source>
</evidence>
<dbReference type="SMART" id="SM00304">
    <property type="entry name" value="HAMP"/>
    <property type="match status" value="1"/>
</dbReference>
<keyword evidence="4" id="KW-1003">Cell membrane</keyword>
<evidence type="ECO:0000313" key="18">
    <source>
        <dbReference type="Proteomes" id="UP001279681"/>
    </source>
</evidence>
<dbReference type="PROSITE" id="PS50109">
    <property type="entry name" value="HIS_KIN"/>
    <property type="match status" value="1"/>
</dbReference>
<keyword evidence="7 14" id="KW-0812">Transmembrane</keyword>
<evidence type="ECO:0000256" key="6">
    <source>
        <dbReference type="ARBA" id="ARBA00022679"/>
    </source>
</evidence>
<dbReference type="Pfam" id="PF02518">
    <property type="entry name" value="HATPase_c"/>
    <property type="match status" value="1"/>
</dbReference>
<dbReference type="InterPro" id="IPR036097">
    <property type="entry name" value="HisK_dim/P_sf"/>
</dbReference>
<evidence type="ECO:0000256" key="2">
    <source>
        <dbReference type="ARBA" id="ARBA00004651"/>
    </source>
</evidence>
<dbReference type="CDD" id="cd00082">
    <property type="entry name" value="HisKA"/>
    <property type="match status" value="1"/>
</dbReference>
<keyword evidence="11 14" id="KW-1133">Transmembrane helix</keyword>
<dbReference type="InterPro" id="IPR003661">
    <property type="entry name" value="HisK_dim/P_dom"/>
</dbReference>
<keyword evidence="13 14" id="KW-0472">Membrane</keyword>
<feature type="transmembrane region" description="Helical" evidence="14">
    <location>
        <begin position="12"/>
        <end position="40"/>
    </location>
</feature>
<dbReference type="PROSITE" id="PS50885">
    <property type="entry name" value="HAMP"/>
    <property type="match status" value="1"/>
</dbReference>
<dbReference type="Pfam" id="PF00512">
    <property type="entry name" value="HisKA"/>
    <property type="match status" value="1"/>
</dbReference>
<dbReference type="CDD" id="cd06225">
    <property type="entry name" value="HAMP"/>
    <property type="match status" value="1"/>
</dbReference>
<keyword evidence="12" id="KW-0902">Two-component regulatory system</keyword>
<dbReference type="SMART" id="SM00387">
    <property type="entry name" value="HATPase_c"/>
    <property type="match status" value="1"/>
</dbReference>
<dbReference type="SUPFAM" id="SSF47384">
    <property type="entry name" value="Homodimeric domain of signal transducing histidine kinase"/>
    <property type="match status" value="1"/>
</dbReference>
<dbReference type="GO" id="GO:0016301">
    <property type="term" value="F:kinase activity"/>
    <property type="evidence" value="ECO:0007669"/>
    <property type="project" value="UniProtKB-KW"/>
</dbReference>
<evidence type="ECO:0000256" key="4">
    <source>
        <dbReference type="ARBA" id="ARBA00022475"/>
    </source>
</evidence>
<evidence type="ECO:0000256" key="5">
    <source>
        <dbReference type="ARBA" id="ARBA00022553"/>
    </source>
</evidence>
<dbReference type="Pfam" id="PF00672">
    <property type="entry name" value="HAMP"/>
    <property type="match status" value="1"/>
</dbReference>
<dbReference type="Gene3D" id="3.30.565.10">
    <property type="entry name" value="Histidine kinase-like ATPase, C-terminal domain"/>
    <property type="match status" value="1"/>
</dbReference>
<evidence type="ECO:0000256" key="11">
    <source>
        <dbReference type="ARBA" id="ARBA00022989"/>
    </source>
</evidence>
<feature type="domain" description="Histidine kinase" evidence="15">
    <location>
        <begin position="232"/>
        <end position="441"/>
    </location>
</feature>
<evidence type="ECO:0000256" key="12">
    <source>
        <dbReference type="ARBA" id="ARBA00023012"/>
    </source>
</evidence>
<keyword evidence="6" id="KW-0808">Transferase</keyword>
<dbReference type="SMART" id="SM00388">
    <property type="entry name" value="HisKA"/>
    <property type="match status" value="1"/>
</dbReference>
<evidence type="ECO:0000256" key="13">
    <source>
        <dbReference type="ARBA" id="ARBA00023136"/>
    </source>
</evidence>
<dbReference type="Gene3D" id="1.10.287.130">
    <property type="match status" value="1"/>
</dbReference>
<evidence type="ECO:0000259" key="15">
    <source>
        <dbReference type="PROSITE" id="PS50109"/>
    </source>
</evidence>
<comment type="catalytic activity">
    <reaction evidence="1">
        <text>ATP + protein L-histidine = ADP + protein N-phospho-L-histidine.</text>
        <dbReference type="EC" id="2.7.13.3"/>
    </reaction>
</comment>
<evidence type="ECO:0000256" key="10">
    <source>
        <dbReference type="ARBA" id="ARBA00022840"/>
    </source>
</evidence>
<dbReference type="InterPro" id="IPR003660">
    <property type="entry name" value="HAMP_dom"/>
</dbReference>
<keyword evidence="18" id="KW-1185">Reference proteome</keyword>
<protein>
    <recommendedName>
        <fullName evidence="3">histidine kinase</fullName>
        <ecNumber evidence="3">2.7.13.3</ecNumber>
    </recommendedName>
</protein>
<evidence type="ECO:0000256" key="3">
    <source>
        <dbReference type="ARBA" id="ARBA00012438"/>
    </source>
</evidence>
<dbReference type="Gene3D" id="6.10.340.10">
    <property type="match status" value="1"/>
</dbReference>
<name>A0ABU4WBL8_9FUSO</name>
<dbReference type="InterPro" id="IPR050398">
    <property type="entry name" value="HssS/ArlS-like"/>
</dbReference>
<dbReference type="Proteomes" id="UP001279681">
    <property type="component" value="Unassembled WGS sequence"/>
</dbReference>
<dbReference type="InterPro" id="IPR005467">
    <property type="entry name" value="His_kinase_dom"/>
</dbReference>
<proteinExistence type="predicted"/>
<comment type="caution">
    <text evidence="17">The sequence shown here is derived from an EMBL/GenBank/DDBJ whole genome shotgun (WGS) entry which is preliminary data.</text>
</comment>
<feature type="transmembrane region" description="Helical" evidence="14">
    <location>
        <begin position="149"/>
        <end position="170"/>
    </location>
</feature>
<dbReference type="SUPFAM" id="SSF55874">
    <property type="entry name" value="ATPase domain of HSP90 chaperone/DNA topoisomerase II/histidine kinase"/>
    <property type="match status" value="1"/>
</dbReference>
<dbReference type="RefSeq" id="WP_320314284.1">
    <property type="nucleotide sequence ID" value="NZ_JAVIKH010000016.1"/>
</dbReference>
<dbReference type="PANTHER" id="PTHR45528:SF1">
    <property type="entry name" value="SENSOR HISTIDINE KINASE CPXA"/>
    <property type="match status" value="1"/>
</dbReference>
<dbReference type="EMBL" id="JAVIKH010000016">
    <property type="protein sequence ID" value="MDX8336929.1"/>
    <property type="molecule type" value="Genomic_DNA"/>
</dbReference>
<accession>A0ABU4WBL8</accession>
<dbReference type="InterPro" id="IPR036890">
    <property type="entry name" value="HATPase_C_sf"/>
</dbReference>
<dbReference type="EC" id="2.7.13.3" evidence="3"/>
<feature type="domain" description="HAMP" evidence="16">
    <location>
        <begin position="172"/>
        <end position="224"/>
    </location>
</feature>
<evidence type="ECO:0000256" key="14">
    <source>
        <dbReference type="SAM" id="Phobius"/>
    </source>
</evidence>
<reference evidence="18" key="1">
    <citation type="submission" date="2023-07" db="EMBL/GenBank/DDBJ databases">
        <authorList>
            <person name="Colorado M.A."/>
            <person name="Villamil L.M."/>
            <person name="Melo J.F."/>
            <person name="Rodriguez J.A."/>
            <person name="Ruiz R.Y."/>
        </authorList>
    </citation>
    <scope>NUCLEOTIDE SEQUENCE [LARGE SCALE GENOMIC DNA]</scope>
    <source>
        <strain evidence="18">C33</strain>
    </source>
</reference>
<evidence type="ECO:0000259" key="16">
    <source>
        <dbReference type="PROSITE" id="PS50885"/>
    </source>
</evidence>
<keyword evidence="10" id="KW-0067">ATP-binding</keyword>
<evidence type="ECO:0000313" key="17">
    <source>
        <dbReference type="EMBL" id="MDX8336929.1"/>
    </source>
</evidence>
<dbReference type="SUPFAM" id="SSF158472">
    <property type="entry name" value="HAMP domain-like"/>
    <property type="match status" value="1"/>
</dbReference>
<keyword evidence="9 17" id="KW-0418">Kinase</keyword>
<dbReference type="PANTHER" id="PTHR45528">
    <property type="entry name" value="SENSOR HISTIDINE KINASE CPXA"/>
    <property type="match status" value="1"/>
</dbReference>
<gene>
    <name evidence="17" type="ORF">RFV38_10540</name>
</gene>
<evidence type="ECO:0000256" key="7">
    <source>
        <dbReference type="ARBA" id="ARBA00022692"/>
    </source>
</evidence>
<evidence type="ECO:0000256" key="8">
    <source>
        <dbReference type="ARBA" id="ARBA00022741"/>
    </source>
</evidence>